<dbReference type="AlphaFoldDB" id="A0AA42EED0"/>
<sequence length="121" mass="14056">MKKIFASLFLFLATYIQAEDTSIIEDYKAVFYVNQSKMVCGVVYQVKDVKKQTYLNLGGIYPNHKIAVLIWSDDMPMFTEKFGVLSSLKDQRICVRGTITEYKNKLQIVARDPNFLRLMKK</sequence>
<accession>A0AA42EED0</accession>
<dbReference type="RefSeq" id="WP_075604961.1">
    <property type="nucleotide sequence ID" value="NZ_JARUTP010000018.1"/>
</dbReference>
<keyword evidence="1" id="KW-0732">Signal</keyword>
<dbReference type="Proteomes" id="UP001148834">
    <property type="component" value="Unassembled WGS sequence"/>
</dbReference>
<feature type="chain" id="PRO_5041251942" description="DNA-binding protein" evidence="1">
    <location>
        <begin position="19"/>
        <end position="121"/>
    </location>
</feature>
<feature type="signal peptide" evidence="1">
    <location>
        <begin position="1"/>
        <end position="18"/>
    </location>
</feature>
<gene>
    <name evidence="2" type="ORF">N5925_08005</name>
</gene>
<dbReference type="EMBL" id="JAODIR010000042">
    <property type="protein sequence ID" value="MDD2168536.1"/>
    <property type="molecule type" value="Genomic_DNA"/>
</dbReference>
<organism evidence="2 3">
    <name type="scientific">Glaesserella parasuis</name>
    <name type="common">Haemophilus parasuis</name>
    <dbReference type="NCBI Taxonomy" id="738"/>
    <lineage>
        <taxon>Bacteria</taxon>
        <taxon>Pseudomonadati</taxon>
        <taxon>Pseudomonadota</taxon>
        <taxon>Gammaproteobacteria</taxon>
        <taxon>Pasteurellales</taxon>
        <taxon>Pasteurellaceae</taxon>
        <taxon>Glaesserella</taxon>
    </lineage>
</organism>
<comment type="caution">
    <text evidence="2">The sequence shown here is derived from an EMBL/GenBank/DDBJ whole genome shotgun (WGS) entry which is preliminary data.</text>
</comment>
<protein>
    <recommendedName>
        <fullName evidence="4">DNA-binding protein</fullName>
    </recommendedName>
</protein>
<evidence type="ECO:0000256" key="1">
    <source>
        <dbReference type="SAM" id="SignalP"/>
    </source>
</evidence>
<evidence type="ECO:0000313" key="2">
    <source>
        <dbReference type="EMBL" id="MDD2168536.1"/>
    </source>
</evidence>
<reference evidence="2" key="1">
    <citation type="submission" date="2022-09" db="EMBL/GenBank/DDBJ databases">
        <title>Molecular characterization of Glaesserella parasuis strains circulating in commercial swine farms using whole-genome sequencing.</title>
        <authorList>
            <person name="Mugabi R."/>
            <person name="Clavijo M."/>
            <person name="Li G."/>
        </authorList>
    </citation>
    <scope>NUCLEOTIDE SEQUENCE</scope>
    <source>
        <strain evidence="2">0435-53</strain>
    </source>
</reference>
<evidence type="ECO:0008006" key="4">
    <source>
        <dbReference type="Google" id="ProtNLM"/>
    </source>
</evidence>
<proteinExistence type="predicted"/>
<name>A0AA42EED0_GLAPU</name>
<evidence type="ECO:0000313" key="3">
    <source>
        <dbReference type="Proteomes" id="UP001148834"/>
    </source>
</evidence>